<keyword evidence="6 9" id="KW-0057">Aromatic amino acid biosynthesis</keyword>
<comment type="caution">
    <text evidence="12">The sequence shown here is derived from an EMBL/GenBank/DDBJ whole genome shotgun (WGS) entry which is preliminary data.</text>
</comment>
<comment type="similarity">
    <text evidence="8">In the C-terminal section; belongs to the anthranilate phosphoribosyltransferase family.</text>
</comment>
<keyword evidence="2 9" id="KW-0028">Amino-acid biosynthesis</keyword>
<dbReference type="EMBL" id="JAALLS010000001">
    <property type="protein sequence ID" value="NGP86974.1"/>
    <property type="molecule type" value="Genomic_DNA"/>
</dbReference>
<comment type="cofactor">
    <cofactor evidence="9">
        <name>Mg(2+)</name>
        <dbReference type="ChEBI" id="CHEBI:18420"/>
    </cofactor>
    <text evidence="9">Binds 2 magnesium ions per monomer.</text>
</comment>
<comment type="catalytic activity">
    <reaction evidence="7 9">
        <text>N-(5-phospho-beta-D-ribosyl)anthranilate + diphosphate = 5-phospho-alpha-D-ribose 1-diphosphate + anthranilate</text>
        <dbReference type="Rhea" id="RHEA:11768"/>
        <dbReference type="ChEBI" id="CHEBI:16567"/>
        <dbReference type="ChEBI" id="CHEBI:18277"/>
        <dbReference type="ChEBI" id="CHEBI:33019"/>
        <dbReference type="ChEBI" id="CHEBI:58017"/>
        <dbReference type="EC" id="2.4.2.18"/>
    </reaction>
</comment>
<dbReference type="Pfam" id="PF00591">
    <property type="entry name" value="Glycos_transf_3"/>
    <property type="match status" value="1"/>
</dbReference>
<sequence>MQKVKEFSSLLDEIVHGQDLSGSEAQQALRQIVNGEIADEQIAAFLTAMRAKGETTQELTSFVKVMREEAIKPDVKTEGAVDLCGTGGDNSGTFNISTASMFVVAGAGVPVLKHGNRSVSSKSGSADVLEALGGVVMLKKEQVEQVFEETGLVFMFAPFFHPAMKHVMPARRAMGIRTFFNILGPLLNPAGVSRQMIGAYSKGVARQIAHILANLQTDFAYTVNAHDGLDEVSLSAQSEIFELTGNMVNDATTFDPRSLDFEWTDLSELQGGDAEYNANIIRSIMKNEATKAQEDVILLNATFGIHASGKADHLSEAKALAEESLRSGKALKALNNFVEVTTEVANQS</sequence>
<evidence type="ECO:0000256" key="8">
    <source>
        <dbReference type="ARBA" id="ARBA00061188"/>
    </source>
</evidence>
<evidence type="ECO:0000256" key="4">
    <source>
        <dbReference type="ARBA" id="ARBA00022679"/>
    </source>
</evidence>
<evidence type="ECO:0000256" key="5">
    <source>
        <dbReference type="ARBA" id="ARBA00022822"/>
    </source>
</evidence>
<dbReference type="SUPFAM" id="SSF47648">
    <property type="entry name" value="Nucleoside phosphorylase/phosphoribosyltransferase N-terminal domain"/>
    <property type="match status" value="1"/>
</dbReference>
<keyword evidence="4 9" id="KW-0808">Transferase</keyword>
<keyword evidence="5 9" id="KW-0822">Tryptophan biosynthesis</keyword>
<feature type="binding site" evidence="9">
    <location>
        <begin position="113"/>
        <end position="121"/>
    </location>
    <ligand>
        <name>5-phospho-alpha-D-ribose 1-diphosphate</name>
        <dbReference type="ChEBI" id="CHEBI:58017"/>
    </ligand>
</feature>
<dbReference type="PANTHER" id="PTHR43285:SF2">
    <property type="entry name" value="ANTHRANILATE PHOSPHORIBOSYLTRANSFERASE"/>
    <property type="match status" value="1"/>
</dbReference>
<accession>A0A6M1T703</accession>
<keyword evidence="3 9" id="KW-0328">Glycosyltransferase</keyword>
<dbReference type="NCBIfam" id="TIGR01245">
    <property type="entry name" value="trpD"/>
    <property type="match status" value="1"/>
</dbReference>
<dbReference type="InterPro" id="IPR036320">
    <property type="entry name" value="Glycosyl_Trfase_fam3_N_dom_sf"/>
</dbReference>
<organism evidence="12 13">
    <name type="scientific">Fodinibius halophilus</name>
    <dbReference type="NCBI Taxonomy" id="1736908"/>
    <lineage>
        <taxon>Bacteria</taxon>
        <taxon>Pseudomonadati</taxon>
        <taxon>Balneolota</taxon>
        <taxon>Balneolia</taxon>
        <taxon>Balneolales</taxon>
        <taxon>Balneolaceae</taxon>
        <taxon>Fodinibius</taxon>
    </lineage>
</organism>
<dbReference type="GO" id="GO:0004048">
    <property type="term" value="F:anthranilate phosphoribosyltransferase activity"/>
    <property type="evidence" value="ECO:0007669"/>
    <property type="project" value="UniProtKB-UniRule"/>
</dbReference>
<dbReference type="GO" id="GO:0000287">
    <property type="term" value="F:magnesium ion binding"/>
    <property type="evidence" value="ECO:0007669"/>
    <property type="project" value="UniProtKB-UniRule"/>
</dbReference>
<dbReference type="FunFam" id="3.40.1030.10:FF:000002">
    <property type="entry name" value="Anthranilate phosphoribosyltransferase"/>
    <property type="match status" value="1"/>
</dbReference>
<evidence type="ECO:0000259" key="11">
    <source>
        <dbReference type="Pfam" id="PF02885"/>
    </source>
</evidence>
<dbReference type="PANTHER" id="PTHR43285">
    <property type="entry name" value="ANTHRANILATE PHOSPHORIBOSYLTRANSFERASE"/>
    <property type="match status" value="1"/>
</dbReference>
<feature type="binding site" evidence="9">
    <location>
        <position position="116"/>
    </location>
    <ligand>
        <name>anthranilate</name>
        <dbReference type="ChEBI" id="CHEBI:16567"/>
        <label>1</label>
    </ligand>
</feature>
<comment type="similarity">
    <text evidence="9">Belongs to the anthranilate phosphoribosyltransferase family.</text>
</comment>
<keyword evidence="9" id="KW-0460">Magnesium</keyword>
<feature type="binding site" evidence="9">
    <location>
        <begin position="95"/>
        <end position="98"/>
    </location>
    <ligand>
        <name>5-phospho-alpha-D-ribose 1-diphosphate</name>
        <dbReference type="ChEBI" id="CHEBI:58017"/>
    </ligand>
</feature>
<dbReference type="EC" id="2.4.2.18" evidence="9"/>
<keyword evidence="9" id="KW-0479">Metal-binding</keyword>
<comment type="caution">
    <text evidence="9">Lacks conserved residue(s) required for the propagation of feature annotation.</text>
</comment>
<dbReference type="Gene3D" id="1.20.970.10">
    <property type="entry name" value="Transferase, Pyrimidine Nucleoside Phosphorylase, Chain C"/>
    <property type="match status" value="1"/>
</dbReference>
<dbReference type="UniPathway" id="UPA00035">
    <property type="reaction ID" value="UER00041"/>
</dbReference>
<comment type="subunit">
    <text evidence="9">Homodimer.</text>
</comment>
<feature type="binding site" evidence="9">
    <location>
        <position position="231"/>
    </location>
    <ligand>
        <name>Mg(2+)</name>
        <dbReference type="ChEBI" id="CHEBI:18420"/>
        <label>1</label>
    </ligand>
</feature>
<dbReference type="GO" id="GO:0005829">
    <property type="term" value="C:cytosol"/>
    <property type="evidence" value="ECO:0007669"/>
    <property type="project" value="TreeGrafter"/>
</dbReference>
<evidence type="ECO:0000256" key="6">
    <source>
        <dbReference type="ARBA" id="ARBA00023141"/>
    </source>
</evidence>
<dbReference type="InterPro" id="IPR035902">
    <property type="entry name" value="Nuc_phospho_transferase"/>
</dbReference>
<comment type="function">
    <text evidence="9">Catalyzes the transfer of the phosphoribosyl group of 5-phosphorylribose-1-pyrophosphate (PRPP) to anthranilate to yield N-(5'-phosphoribosyl)-anthranilate (PRA).</text>
</comment>
<protein>
    <recommendedName>
        <fullName evidence="9">Anthranilate phosphoribosyltransferase</fullName>
        <ecNumber evidence="9">2.4.2.18</ecNumber>
    </recommendedName>
</protein>
<evidence type="ECO:0000313" key="13">
    <source>
        <dbReference type="Proteomes" id="UP000479132"/>
    </source>
</evidence>
<evidence type="ECO:0000256" key="9">
    <source>
        <dbReference type="HAMAP-Rule" id="MF_00211"/>
    </source>
</evidence>
<feature type="binding site" evidence="9">
    <location>
        <position position="93"/>
    </location>
    <ligand>
        <name>5-phospho-alpha-D-ribose 1-diphosphate</name>
        <dbReference type="ChEBI" id="CHEBI:58017"/>
    </ligand>
</feature>
<dbReference type="InterPro" id="IPR000312">
    <property type="entry name" value="Glycosyl_Trfase_fam3"/>
</dbReference>
<name>A0A6M1T703_9BACT</name>
<dbReference type="SUPFAM" id="SSF52418">
    <property type="entry name" value="Nucleoside phosphorylase/phosphoribosyltransferase catalytic domain"/>
    <property type="match status" value="1"/>
</dbReference>
<dbReference type="GO" id="GO:0000162">
    <property type="term" value="P:L-tryptophan biosynthetic process"/>
    <property type="evidence" value="ECO:0007669"/>
    <property type="project" value="UniProtKB-UniRule"/>
</dbReference>
<dbReference type="InterPro" id="IPR005940">
    <property type="entry name" value="Anthranilate_Pribosyl_Tfrase"/>
</dbReference>
<feature type="binding site" evidence="9">
    <location>
        <position position="230"/>
    </location>
    <ligand>
        <name>Mg(2+)</name>
        <dbReference type="ChEBI" id="CHEBI:18420"/>
        <label>2</label>
    </ligand>
</feature>
<dbReference type="InterPro" id="IPR017459">
    <property type="entry name" value="Glycosyl_Trfase_fam3_N_dom"/>
</dbReference>
<feature type="domain" description="Glycosyl transferase family 3" evidence="10">
    <location>
        <begin position="79"/>
        <end position="331"/>
    </location>
</feature>
<feature type="binding site" evidence="9">
    <location>
        <position position="97"/>
    </location>
    <ligand>
        <name>Mg(2+)</name>
        <dbReference type="ChEBI" id="CHEBI:18420"/>
        <label>1</label>
    </ligand>
</feature>
<feature type="binding site" evidence="9">
    <location>
        <position position="85"/>
    </location>
    <ligand>
        <name>anthranilate</name>
        <dbReference type="ChEBI" id="CHEBI:16567"/>
        <label>1</label>
    </ligand>
</feature>
<gene>
    <name evidence="9 12" type="primary">trpD</name>
    <name evidence="12" type="ORF">G3569_01305</name>
</gene>
<evidence type="ECO:0000256" key="7">
    <source>
        <dbReference type="ARBA" id="ARBA00052328"/>
    </source>
</evidence>
<evidence type="ECO:0000313" key="12">
    <source>
        <dbReference type="EMBL" id="NGP86974.1"/>
    </source>
</evidence>
<dbReference type="Gene3D" id="3.40.1030.10">
    <property type="entry name" value="Nucleoside phosphorylase/phosphoribosyltransferase catalytic domain"/>
    <property type="match status" value="1"/>
</dbReference>
<feature type="binding site" evidence="9">
    <location>
        <begin position="88"/>
        <end position="89"/>
    </location>
    <ligand>
        <name>5-phospho-alpha-D-ribose 1-diphosphate</name>
        <dbReference type="ChEBI" id="CHEBI:58017"/>
    </ligand>
</feature>
<feature type="binding site" evidence="9">
    <location>
        <position position="125"/>
    </location>
    <ligand>
        <name>5-phospho-alpha-D-ribose 1-diphosphate</name>
        <dbReference type="ChEBI" id="CHEBI:58017"/>
    </ligand>
</feature>
<feature type="binding site" evidence="9">
    <location>
        <position position="85"/>
    </location>
    <ligand>
        <name>5-phospho-alpha-D-ribose 1-diphosphate</name>
        <dbReference type="ChEBI" id="CHEBI:58017"/>
    </ligand>
</feature>
<feature type="binding site" evidence="9">
    <location>
        <position position="231"/>
    </location>
    <ligand>
        <name>Mg(2+)</name>
        <dbReference type="ChEBI" id="CHEBI:18420"/>
        <label>2</label>
    </ligand>
</feature>
<dbReference type="Proteomes" id="UP000479132">
    <property type="component" value="Unassembled WGS sequence"/>
</dbReference>
<dbReference type="AlphaFoldDB" id="A0A6M1T703"/>
<evidence type="ECO:0000256" key="2">
    <source>
        <dbReference type="ARBA" id="ARBA00022605"/>
    </source>
</evidence>
<dbReference type="HAMAP" id="MF_00211">
    <property type="entry name" value="TrpD"/>
    <property type="match status" value="1"/>
</dbReference>
<reference evidence="12 13" key="1">
    <citation type="submission" date="2020-02" db="EMBL/GenBank/DDBJ databases">
        <title>Aliifodinibius halophilus 2W32, complete genome.</title>
        <authorList>
            <person name="Li Y."/>
            <person name="Wu S."/>
        </authorList>
    </citation>
    <scope>NUCLEOTIDE SEQUENCE [LARGE SCALE GENOMIC DNA]</scope>
    <source>
        <strain evidence="12 13">2W32</strain>
    </source>
</reference>
<dbReference type="Pfam" id="PF02885">
    <property type="entry name" value="Glycos_trans_3N"/>
    <property type="match status" value="1"/>
</dbReference>
<feature type="binding site" evidence="9">
    <location>
        <position position="171"/>
    </location>
    <ligand>
        <name>anthranilate</name>
        <dbReference type="ChEBI" id="CHEBI:16567"/>
        <label>2</label>
    </ligand>
</feature>
<evidence type="ECO:0000259" key="10">
    <source>
        <dbReference type="Pfam" id="PF00591"/>
    </source>
</evidence>
<keyword evidence="13" id="KW-1185">Reference proteome</keyword>
<comment type="pathway">
    <text evidence="1 9">Amino-acid biosynthesis; L-tryptophan biosynthesis; L-tryptophan from chorismate: step 2/5.</text>
</comment>
<evidence type="ECO:0000256" key="1">
    <source>
        <dbReference type="ARBA" id="ARBA00004907"/>
    </source>
</evidence>
<evidence type="ECO:0000256" key="3">
    <source>
        <dbReference type="ARBA" id="ARBA00022676"/>
    </source>
</evidence>
<dbReference type="RefSeq" id="WP_165265283.1">
    <property type="nucleotide sequence ID" value="NZ_JAALLS010000001.1"/>
</dbReference>
<proteinExistence type="inferred from homology"/>
<feature type="domain" description="Glycosyl transferase family 3 N-terminal" evidence="11">
    <location>
        <begin position="9"/>
        <end position="70"/>
    </location>
</feature>